<evidence type="ECO:0000256" key="1">
    <source>
        <dbReference type="SAM" id="MobiDB-lite"/>
    </source>
</evidence>
<proteinExistence type="predicted"/>
<geneLocation type="plasmid" evidence="3 4">
    <name>unnamed4</name>
</geneLocation>
<feature type="region of interest" description="Disordered" evidence="1">
    <location>
        <begin position="1"/>
        <end position="20"/>
    </location>
</feature>
<feature type="transmembrane region" description="Helical" evidence="2">
    <location>
        <begin position="86"/>
        <end position="104"/>
    </location>
</feature>
<feature type="transmembrane region" description="Helical" evidence="2">
    <location>
        <begin position="32"/>
        <end position="65"/>
    </location>
</feature>
<dbReference type="Proteomes" id="UP000830729">
    <property type="component" value="Plasmid unnamed4"/>
</dbReference>
<evidence type="ECO:0000313" key="3">
    <source>
        <dbReference type="EMBL" id="UPV77181.1"/>
    </source>
</evidence>
<sequence>MTNTEPTTRQPENDSRTYVNPSTAEGWSRLGLFFGMGFFAIGNLLEMVAVVWGGTVMIAGAFTLNTAGKLAHYWSLSIPRAEQVKLSASWILLALTVVGLLLNYSYARYGPGEASFFWSFAVAGLGFGLLHMAAQSKYLPVTEKTADE</sequence>
<keyword evidence="2" id="KW-0812">Transmembrane</keyword>
<name>A0A8U0I2U5_9EURY</name>
<keyword evidence="2" id="KW-0472">Membrane</keyword>
<dbReference type="GeneID" id="73047396"/>
<reference evidence="3 4" key="1">
    <citation type="submission" date="2022-04" db="EMBL/GenBank/DDBJ databases">
        <title>Diverse halophilic archaea isolated from saline environments.</title>
        <authorList>
            <person name="Cui H.-L."/>
        </authorList>
    </citation>
    <scope>NUCLEOTIDE SEQUENCE [LARGE SCALE GENOMIC DNA]</scope>
    <source>
        <strain evidence="3 4">XZYJT49</strain>
        <plasmid evidence="3 4">unnamed4</plasmid>
    </source>
</reference>
<gene>
    <name evidence="3" type="ORF">M0R89_22680</name>
</gene>
<dbReference type="KEGG" id="halx:M0R89_22680"/>
<dbReference type="AlphaFoldDB" id="A0A8U0I2U5"/>
<keyword evidence="3" id="KW-0614">Plasmid</keyword>
<feature type="transmembrane region" description="Helical" evidence="2">
    <location>
        <begin position="116"/>
        <end position="134"/>
    </location>
</feature>
<organism evidence="3 4">
    <name type="scientific">Halorussus limi</name>
    <dbReference type="NCBI Taxonomy" id="2938695"/>
    <lineage>
        <taxon>Archaea</taxon>
        <taxon>Methanobacteriati</taxon>
        <taxon>Methanobacteriota</taxon>
        <taxon>Stenosarchaea group</taxon>
        <taxon>Halobacteria</taxon>
        <taxon>Halobacteriales</taxon>
        <taxon>Haladaptataceae</taxon>
        <taxon>Halorussus</taxon>
    </lineage>
</organism>
<protein>
    <submittedName>
        <fullName evidence="3">Uncharacterized protein</fullName>
    </submittedName>
</protein>
<keyword evidence="4" id="KW-1185">Reference proteome</keyword>
<keyword evidence="2" id="KW-1133">Transmembrane helix</keyword>
<dbReference type="RefSeq" id="WP_248653205.1">
    <property type="nucleotide sequence ID" value="NZ_CP096663.1"/>
</dbReference>
<evidence type="ECO:0000256" key="2">
    <source>
        <dbReference type="SAM" id="Phobius"/>
    </source>
</evidence>
<dbReference type="EMBL" id="CP096663">
    <property type="protein sequence ID" value="UPV77181.1"/>
    <property type="molecule type" value="Genomic_DNA"/>
</dbReference>
<evidence type="ECO:0000313" key="4">
    <source>
        <dbReference type="Proteomes" id="UP000830729"/>
    </source>
</evidence>
<accession>A0A8U0I2U5</accession>